<dbReference type="PANTHER" id="PTHR46289:SF17">
    <property type="entry name" value="HAT C-TERMINAL DIMERISATION DOMAIN-CONTAINING PROTEIN"/>
    <property type="match status" value="1"/>
</dbReference>
<reference evidence="3" key="1">
    <citation type="journal article" date="2020" name="Cell">
        <title>Large-Scale Comparative Analyses of Tick Genomes Elucidate Their Genetic Diversity and Vector Capacities.</title>
        <authorList>
            <consortium name="Tick Genome and Microbiome Consortium (TIGMIC)"/>
            <person name="Jia N."/>
            <person name="Wang J."/>
            <person name="Shi W."/>
            <person name="Du L."/>
            <person name="Sun Y."/>
            <person name="Zhan W."/>
            <person name="Jiang J.F."/>
            <person name="Wang Q."/>
            <person name="Zhang B."/>
            <person name="Ji P."/>
            <person name="Bell-Sakyi L."/>
            <person name="Cui X.M."/>
            <person name="Yuan T.T."/>
            <person name="Jiang B.G."/>
            <person name="Yang W.F."/>
            <person name="Lam T.T."/>
            <person name="Chang Q.C."/>
            <person name="Ding S.J."/>
            <person name="Wang X.J."/>
            <person name="Zhu J.G."/>
            <person name="Ruan X.D."/>
            <person name="Zhao L."/>
            <person name="Wei J.T."/>
            <person name="Ye R.Z."/>
            <person name="Que T.C."/>
            <person name="Du C.H."/>
            <person name="Zhou Y.H."/>
            <person name="Cheng J.X."/>
            <person name="Dai P.F."/>
            <person name="Guo W.B."/>
            <person name="Han X.H."/>
            <person name="Huang E.J."/>
            <person name="Li L.F."/>
            <person name="Wei W."/>
            <person name="Gao Y.C."/>
            <person name="Liu J.Z."/>
            <person name="Shao H.Z."/>
            <person name="Wang X."/>
            <person name="Wang C.C."/>
            <person name="Yang T.C."/>
            <person name="Huo Q.B."/>
            <person name="Li W."/>
            <person name="Chen H.Y."/>
            <person name="Chen S.E."/>
            <person name="Zhou L.G."/>
            <person name="Ni X.B."/>
            <person name="Tian J.H."/>
            <person name="Sheng Y."/>
            <person name="Liu T."/>
            <person name="Pan Y.S."/>
            <person name="Xia L.Y."/>
            <person name="Li J."/>
            <person name="Zhao F."/>
            <person name="Cao W.C."/>
        </authorList>
    </citation>
    <scope>NUCLEOTIDE SEQUENCE</scope>
    <source>
        <strain evidence="3">Rmic-2018</strain>
    </source>
</reference>
<evidence type="ECO:0008006" key="5">
    <source>
        <dbReference type="Google" id="ProtNLM"/>
    </source>
</evidence>
<keyword evidence="4" id="KW-1185">Reference proteome</keyword>
<dbReference type="SUPFAM" id="SSF53098">
    <property type="entry name" value="Ribonuclease H-like"/>
    <property type="match status" value="1"/>
</dbReference>
<name>A0A9J6EMM2_RHIMP</name>
<evidence type="ECO:0000313" key="3">
    <source>
        <dbReference type="EMBL" id="KAH8035396.1"/>
    </source>
</evidence>
<comment type="caution">
    <text evidence="3">The sequence shown here is derived from an EMBL/GenBank/DDBJ whole genome shotgun (WGS) entry which is preliminary data.</text>
</comment>
<dbReference type="Pfam" id="PF14291">
    <property type="entry name" value="DUF4371"/>
    <property type="match status" value="1"/>
</dbReference>
<dbReference type="InterPro" id="IPR052958">
    <property type="entry name" value="IFN-induced_PKR_regulator"/>
</dbReference>
<organism evidence="3 4">
    <name type="scientific">Rhipicephalus microplus</name>
    <name type="common">Cattle tick</name>
    <name type="synonym">Boophilus microplus</name>
    <dbReference type="NCBI Taxonomy" id="6941"/>
    <lineage>
        <taxon>Eukaryota</taxon>
        <taxon>Metazoa</taxon>
        <taxon>Ecdysozoa</taxon>
        <taxon>Arthropoda</taxon>
        <taxon>Chelicerata</taxon>
        <taxon>Arachnida</taxon>
        <taxon>Acari</taxon>
        <taxon>Parasitiformes</taxon>
        <taxon>Ixodida</taxon>
        <taxon>Ixodoidea</taxon>
        <taxon>Ixodidae</taxon>
        <taxon>Rhipicephalinae</taxon>
        <taxon>Rhipicephalus</taxon>
        <taxon>Boophilus</taxon>
    </lineage>
</organism>
<dbReference type="GO" id="GO:0046983">
    <property type="term" value="F:protein dimerization activity"/>
    <property type="evidence" value="ECO:0007669"/>
    <property type="project" value="InterPro"/>
</dbReference>
<protein>
    <recommendedName>
        <fullName evidence="5">52 kDa repressor of the inhibitor of the protein kinase</fullName>
    </recommendedName>
</protein>
<evidence type="ECO:0000259" key="2">
    <source>
        <dbReference type="Pfam" id="PF14291"/>
    </source>
</evidence>
<dbReference type="EMBL" id="JABSTU010000003">
    <property type="protein sequence ID" value="KAH8035396.1"/>
    <property type="molecule type" value="Genomic_DNA"/>
</dbReference>
<dbReference type="Proteomes" id="UP000821866">
    <property type="component" value="Chromosome 11"/>
</dbReference>
<proteinExistence type="predicted"/>
<dbReference type="PANTHER" id="PTHR46289">
    <property type="entry name" value="52 KDA REPRESSOR OF THE INHIBITOR OF THE PROTEIN KINASE-LIKE PROTEIN-RELATED"/>
    <property type="match status" value="1"/>
</dbReference>
<reference evidence="3" key="2">
    <citation type="submission" date="2021-09" db="EMBL/GenBank/DDBJ databases">
        <authorList>
            <person name="Jia N."/>
            <person name="Wang J."/>
            <person name="Shi W."/>
            <person name="Du L."/>
            <person name="Sun Y."/>
            <person name="Zhan W."/>
            <person name="Jiang J."/>
            <person name="Wang Q."/>
            <person name="Zhang B."/>
            <person name="Ji P."/>
            <person name="Sakyi L.B."/>
            <person name="Cui X."/>
            <person name="Yuan T."/>
            <person name="Jiang B."/>
            <person name="Yang W."/>
            <person name="Lam T.T.-Y."/>
            <person name="Chang Q."/>
            <person name="Ding S."/>
            <person name="Wang X."/>
            <person name="Zhu J."/>
            <person name="Ruan X."/>
            <person name="Zhao L."/>
            <person name="Wei J."/>
            <person name="Que T."/>
            <person name="Du C."/>
            <person name="Cheng J."/>
            <person name="Dai P."/>
            <person name="Han X."/>
            <person name="Huang E."/>
            <person name="Gao Y."/>
            <person name="Liu J."/>
            <person name="Shao H."/>
            <person name="Ye R."/>
            <person name="Li L."/>
            <person name="Wei W."/>
            <person name="Wang X."/>
            <person name="Wang C."/>
            <person name="Huo Q."/>
            <person name="Li W."/>
            <person name="Guo W."/>
            <person name="Chen H."/>
            <person name="Chen S."/>
            <person name="Zhou L."/>
            <person name="Zhou L."/>
            <person name="Ni X."/>
            <person name="Tian J."/>
            <person name="Zhou Y."/>
            <person name="Sheng Y."/>
            <person name="Liu T."/>
            <person name="Pan Y."/>
            <person name="Xia L."/>
            <person name="Li J."/>
            <person name="Zhao F."/>
            <person name="Cao W."/>
        </authorList>
    </citation>
    <scope>NUCLEOTIDE SEQUENCE</scope>
    <source>
        <strain evidence="3">Rmic-2018</strain>
        <tissue evidence="3">Larvae</tissue>
    </source>
</reference>
<sequence length="783" mass="88091">MQLPNGRVAKDAAHLAASYELSGYSECRALLNPVKSVQENADECRQRVPQSLKHCLMETGMEELFQEACSWDVSQRTSACTSINAMAAFCTHHGFWVENLYCATLYKHRDESTRVIVEAAQMAREQDCGSKMKRHSATTKQRSLASYFKKVRTDEADEKNRLLRRIKLRPSQHWWKAKHVRTSVATQENAPVYMSHLRTNTRRTPMRRREMMVAAVQLQVIFVLQSTLGKVTSLPLGNAQGRMRAKCGDAALRAHMETSSANALYTSPKIQNELITLCGKIIQRKIVENVNTGSCFSVLADEATDISRTAHISLCVRYVGHDLSGVPILKEDFVDFVLVYDLTGKALASTILNSLRGHGFDLNLLCGQGYDGGASMSGHLNDVQAFIRQTAPNALYVHCSAHSLNLALLHACKLPSIHNCLGTVSSTCTFVRASPQRTNQLRDKVEDLTQEKRKSVLTFCQTRWVKSHDALHHFLELYVPIVQLLEYLEEEAASSDTSSKASQLLNAIMKPEFVISLQICCDLFSLTVPLCKFLQNIDCDLAQACDHVKNVIDVLSTKRASAETEFNKFFLKSLSLLKITNVEMALPRITGRQMQKSNVSSATPEEYYRRNVYLSLLADFENQLRDRFDAHKKVVVGLNMLLPKFCASASLSDIDDAVQFYLGDIPSANVIEAEFTLWLNKCCQIEEKNRPACALQALEMCNRDFILNIHSLLSILATLPVSTSTPERTFSTLRRLKSYLRNHMNNGRLTGLALLSIHRELQVTPEQVLTEFCKLPRRKNFLV</sequence>
<dbReference type="VEuPathDB" id="VectorBase:LOC119181451"/>
<dbReference type="InterPro" id="IPR012337">
    <property type="entry name" value="RNaseH-like_sf"/>
</dbReference>
<dbReference type="VEuPathDB" id="VectorBase:LOC119161953"/>
<evidence type="ECO:0000259" key="1">
    <source>
        <dbReference type="Pfam" id="PF05699"/>
    </source>
</evidence>
<dbReference type="InterPro" id="IPR025398">
    <property type="entry name" value="DUF4371"/>
</dbReference>
<dbReference type="InterPro" id="IPR008906">
    <property type="entry name" value="HATC_C_dom"/>
</dbReference>
<gene>
    <name evidence="3" type="ORF">HPB51_005120</name>
</gene>
<feature type="domain" description="HAT C-terminal dimerisation" evidence="1">
    <location>
        <begin position="701"/>
        <end position="761"/>
    </location>
</feature>
<dbReference type="AlphaFoldDB" id="A0A9J6EMM2"/>
<dbReference type="Pfam" id="PF05699">
    <property type="entry name" value="Dimer_Tnp_hAT"/>
    <property type="match status" value="1"/>
</dbReference>
<feature type="domain" description="DUF4371" evidence="2">
    <location>
        <begin position="258"/>
        <end position="381"/>
    </location>
</feature>
<evidence type="ECO:0000313" key="4">
    <source>
        <dbReference type="Proteomes" id="UP000821866"/>
    </source>
</evidence>
<accession>A0A9J6EMM2</accession>